<feature type="domain" description="VOC" evidence="1">
    <location>
        <begin position="2"/>
        <end position="127"/>
    </location>
</feature>
<evidence type="ECO:0000313" key="2">
    <source>
        <dbReference type="EMBL" id="PDV97942.1"/>
    </source>
</evidence>
<dbReference type="OrthoDB" id="9796521at2"/>
<dbReference type="Pfam" id="PF12681">
    <property type="entry name" value="Glyoxalase_2"/>
    <property type="match status" value="1"/>
</dbReference>
<proteinExistence type="predicted"/>
<dbReference type="Gene3D" id="3.10.180.10">
    <property type="entry name" value="2,3-Dihydroxybiphenyl 1,2-Dioxygenase, domain 1"/>
    <property type="match status" value="1"/>
</dbReference>
<evidence type="ECO:0000259" key="1">
    <source>
        <dbReference type="PROSITE" id="PS51819"/>
    </source>
</evidence>
<keyword evidence="3" id="KW-1185">Reference proteome</keyword>
<gene>
    <name evidence="2" type="ORF">A9Q02_16820</name>
</gene>
<comment type="caution">
    <text evidence="2">The sequence shown here is derived from an EMBL/GenBank/DDBJ whole genome shotgun (WGS) entry which is preliminary data.</text>
</comment>
<dbReference type="SUPFAM" id="SSF54593">
    <property type="entry name" value="Glyoxalase/Bleomycin resistance protein/Dihydroxybiphenyl dioxygenase"/>
    <property type="match status" value="1"/>
</dbReference>
<dbReference type="InterPro" id="IPR029068">
    <property type="entry name" value="Glyas_Bleomycin-R_OHBP_Dase"/>
</dbReference>
<dbReference type="AlphaFoldDB" id="A0A2H3KRU5"/>
<name>A0A2H3KRU5_9CHLR</name>
<sequence length="134" mass="14053">MKFGYTIIYVPNVGASLAFFERAFGLVRRFLHESGDYGELETGATTLAFASHALGHMNLPNGFVAASESMTPLGVEVALVTPTVADAHTKALAAGATELKAPEAKPWGQVVSYVRCPDGTLVEICSPIDADPAA</sequence>
<reference evidence="2 3" key="1">
    <citation type="submission" date="2016-05" db="EMBL/GenBank/DDBJ databases">
        <authorList>
            <person name="Lavstsen T."/>
            <person name="Jespersen J.S."/>
        </authorList>
    </citation>
    <scope>NUCLEOTIDE SEQUENCE [LARGE SCALE GENOMIC DNA]</scope>
    <source>
        <strain evidence="2 3">B7-9</strain>
    </source>
</reference>
<evidence type="ECO:0000313" key="3">
    <source>
        <dbReference type="Proteomes" id="UP000220922"/>
    </source>
</evidence>
<dbReference type="Proteomes" id="UP000220922">
    <property type="component" value="Unassembled WGS sequence"/>
</dbReference>
<organism evidence="2 3">
    <name type="scientific">Candidatus Chloroploca asiatica</name>
    <dbReference type="NCBI Taxonomy" id="1506545"/>
    <lineage>
        <taxon>Bacteria</taxon>
        <taxon>Bacillati</taxon>
        <taxon>Chloroflexota</taxon>
        <taxon>Chloroflexia</taxon>
        <taxon>Chloroflexales</taxon>
        <taxon>Chloroflexineae</taxon>
        <taxon>Oscillochloridaceae</taxon>
        <taxon>Candidatus Chloroploca</taxon>
    </lineage>
</organism>
<dbReference type="PROSITE" id="PS51819">
    <property type="entry name" value="VOC"/>
    <property type="match status" value="1"/>
</dbReference>
<dbReference type="InterPro" id="IPR037523">
    <property type="entry name" value="VOC_core"/>
</dbReference>
<accession>A0A2H3KRU5</accession>
<dbReference type="EMBL" id="LYXE01000118">
    <property type="protein sequence ID" value="PDV97942.1"/>
    <property type="molecule type" value="Genomic_DNA"/>
</dbReference>
<dbReference type="InterPro" id="IPR025870">
    <property type="entry name" value="Glyoxalase-like_dom"/>
</dbReference>
<protein>
    <submittedName>
        <fullName evidence="2">Glyoxalase</fullName>
    </submittedName>
</protein>
<dbReference type="RefSeq" id="WP_097653980.1">
    <property type="nucleotide sequence ID" value="NZ_LYXE01000118.1"/>
</dbReference>